<dbReference type="AlphaFoldDB" id="A0A5E7FTK6"/>
<name>A0A5E7FTK6_PSEFL</name>
<gene>
    <name evidence="2" type="ORF">PS691_05680</name>
</gene>
<evidence type="ECO:0000256" key="1">
    <source>
        <dbReference type="SAM" id="MobiDB-lite"/>
    </source>
</evidence>
<feature type="compositionally biased region" description="Basic residues" evidence="1">
    <location>
        <begin position="26"/>
        <end position="39"/>
    </location>
</feature>
<dbReference type="Proteomes" id="UP000337909">
    <property type="component" value="Unassembled WGS sequence"/>
</dbReference>
<dbReference type="EMBL" id="CABVHQ010000116">
    <property type="protein sequence ID" value="VVO40323.1"/>
    <property type="molecule type" value="Genomic_DNA"/>
</dbReference>
<reference evidence="2 3" key="1">
    <citation type="submission" date="2019-09" db="EMBL/GenBank/DDBJ databases">
        <authorList>
            <person name="Chandra G."/>
            <person name="Truman W A."/>
        </authorList>
    </citation>
    <scope>NUCLEOTIDE SEQUENCE [LARGE SCALE GENOMIC DNA]</scope>
    <source>
        <strain evidence="2">PS691</strain>
    </source>
</reference>
<protein>
    <submittedName>
        <fullName evidence="2">Uncharacterized protein</fullName>
    </submittedName>
</protein>
<accession>A0A5E7FTK6</accession>
<organism evidence="2 3">
    <name type="scientific">Pseudomonas fluorescens</name>
    <dbReference type="NCBI Taxonomy" id="294"/>
    <lineage>
        <taxon>Bacteria</taxon>
        <taxon>Pseudomonadati</taxon>
        <taxon>Pseudomonadota</taxon>
        <taxon>Gammaproteobacteria</taxon>
        <taxon>Pseudomonadales</taxon>
        <taxon>Pseudomonadaceae</taxon>
        <taxon>Pseudomonas</taxon>
    </lineage>
</organism>
<proteinExistence type="predicted"/>
<evidence type="ECO:0000313" key="2">
    <source>
        <dbReference type="EMBL" id="VVO40323.1"/>
    </source>
</evidence>
<evidence type="ECO:0000313" key="3">
    <source>
        <dbReference type="Proteomes" id="UP000337909"/>
    </source>
</evidence>
<feature type="region of interest" description="Disordered" evidence="1">
    <location>
        <begin position="1"/>
        <end position="39"/>
    </location>
</feature>
<sequence>MIDKRDGTTKKPVKTQEYFPQANPSKRPRGGGKGGKRGR</sequence>